<dbReference type="GO" id="GO:0003677">
    <property type="term" value="F:DNA binding"/>
    <property type="evidence" value="ECO:0007669"/>
    <property type="project" value="UniProtKB-KW"/>
</dbReference>
<dbReference type="SUPFAM" id="SSF57701">
    <property type="entry name" value="Zn2/Cys6 DNA-binding domain"/>
    <property type="match status" value="1"/>
</dbReference>
<dbReference type="Proteomes" id="UP001149079">
    <property type="component" value="Unassembled WGS sequence"/>
</dbReference>
<evidence type="ECO:0000256" key="1">
    <source>
        <dbReference type="ARBA" id="ARBA00022723"/>
    </source>
</evidence>
<dbReference type="RefSeq" id="XP_056523824.1">
    <property type="nucleotide sequence ID" value="XM_056664767.1"/>
</dbReference>
<evidence type="ECO:0000256" key="2">
    <source>
        <dbReference type="ARBA" id="ARBA00023015"/>
    </source>
</evidence>
<protein>
    <submittedName>
        <fullName evidence="8">Transcription factor</fullName>
    </submittedName>
</protein>
<feature type="domain" description="Zn(2)-C6 fungal-type" evidence="7">
    <location>
        <begin position="36"/>
        <end position="65"/>
    </location>
</feature>
<feature type="compositionally biased region" description="Polar residues" evidence="6">
    <location>
        <begin position="142"/>
        <end position="165"/>
    </location>
</feature>
<dbReference type="InterPro" id="IPR007219">
    <property type="entry name" value="XnlR_reg_dom"/>
</dbReference>
<dbReference type="Gene3D" id="4.10.240.10">
    <property type="entry name" value="Zn(2)-C6 fungal-type DNA-binding domain"/>
    <property type="match status" value="1"/>
</dbReference>
<reference evidence="8" key="1">
    <citation type="submission" date="2022-11" db="EMBL/GenBank/DDBJ databases">
        <authorList>
            <person name="Petersen C."/>
        </authorList>
    </citation>
    <scope>NUCLEOTIDE SEQUENCE</scope>
    <source>
        <strain evidence="8">IBT 22155</strain>
    </source>
</reference>
<dbReference type="Pfam" id="PF04082">
    <property type="entry name" value="Fungal_trans"/>
    <property type="match status" value="1"/>
</dbReference>
<evidence type="ECO:0000313" key="9">
    <source>
        <dbReference type="Proteomes" id="UP001149079"/>
    </source>
</evidence>
<sequence>MDSSDHQGPSQNPYPYDTSRISELLKRKRRTRGIKSCFPCRHRKVRCDGNTPCSSCVQRHHPELCCLPSSSSGQEPPASEGKGSASMNGDRDNEVHNHSNNPRGDQRAWSSESANYPPGIDLILSRLEKMDKEISSLKAELRQTQSNSGSGTIVQPNPASTSQTPYMRKGSTLAKSPGKHFVEDATGATIFLGSHSDPPVALGCRQAGSGSMLDDTMLLDQLVPRTYPFTNLWKPEPGAGEIYETLPDESDIIRYWQVYQTSVHPFYPALVTYEQFNISLFGFLNKRSSTMLENETSVLDDTDSSWLALLFAVLACGVQFSNDPIKERDLRCKVFICSSFQCLRASNFFNNTNMDQIQAKALIGHCLRNNLDTNSAWILMGSTIRLAQSIGLHEETASDTQSSTSEQFQRRRLWWMLLWQDTFLSFTYDRPPNVNNLSTSIPHDPDACPGLSFAECVCTLCQILLERARQENTETVNEILSFKGRMAAIFETASPFLQDKMNCRSLQEHLERLALSIHICYAICRLCRLVLETAEYAAHSTGVDVDSIRMECIDRAAEAVESFLDMHRLAATVCRSWAFVHNAVSCALTLQGLVATGPQRSHADMLVKRLIAVLEREERQSVWQDTDTNVRYFGPYSRALKALHETSGGH</sequence>
<keyword evidence="5" id="KW-0539">Nucleus</keyword>
<dbReference type="CDD" id="cd00067">
    <property type="entry name" value="GAL4"/>
    <property type="match status" value="1"/>
</dbReference>
<proteinExistence type="predicted"/>
<keyword evidence="3" id="KW-0238">DNA-binding</keyword>
<feature type="compositionally biased region" description="Polar residues" evidence="6">
    <location>
        <begin position="98"/>
        <end position="114"/>
    </location>
</feature>
<dbReference type="GO" id="GO:0006351">
    <property type="term" value="P:DNA-templated transcription"/>
    <property type="evidence" value="ECO:0007669"/>
    <property type="project" value="InterPro"/>
</dbReference>
<gene>
    <name evidence="8" type="ORF">N7515_004023</name>
</gene>
<keyword evidence="4" id="KW-0804">Transcription</keyword>
<keyword evidence="9" id="KW-1185">Reference proteome</keyword>
<dbReference type="GeneID" id="81403937"/>
<evidence type="ECO:0000256" key="4">
    <source>
        <dbReference type="ARBA" id="ARBA00023163"/>
    </source>
</evidence>
<evidence type="ECO:0000256" key="6">
    <source>
        <dbReference type="SAM" id="MobiDB-lite"/>
    </source>
</evidence>
<keyword evidence="2" id="KW-0805">Transcription regulation</keyword>
<evidence type="ECO:0000313" key="8">
    <source>
        <dbReference type="EMBL" id="KAJ5139175.1"/>
    </source>
</evidence>
<dbReference type="AlphaFoldDB" id="A0A9W9H5Q7"/>
<dbReference type="GO" id="GO:0016831">
    <property type="term" value="F:carboxy-lyase activity"/>
    <property type="evidence" value="ECO:0007669"/>
    <property type="project" value="TreeGrafter"/>
</dbReference>
<organism evidence="8 9">
    <name type="scientific">Penicillium bovifimosum</name>
    <dbReference type="NCBI Taxonomy" id="126998"/>
    <lineage>
        <taxon>Eukaryota</taxon>
        <taxon>Fungi</taxon>
        <taxon>Dikarya</taxon>
        <taxon>Ascomycota</taxon>
        <taxon>Pezizomycotina</taxon>
        <taxon>Eurotiomycetes</taxon>
        <taxon>Eurotiomycetidae</taxon>
        <taxon>Eurotiales</taxon>
        <taxon>Aspergillaceae</taxon>
        <taxon>Penicillium</taxon>
    </lineage>
</organism>
<dbReference type="OrthoDB" id="1747771at2759"/>
<dbReference type="Pfam" id="PF00172">
    <property type="entry name" value="Zn_clus"/>
    <property type="match status" value="1"/>
</dbReference>
<dbReference type="EMBL" id="JAPQKL010000003">
    <property type="protein sequence ID" value="KAJ5139175.1"/>
    <property type="molecule type" value="Genomic_DNA"/>
</dbReference>
<evidence type="ECO:0000256" key="5">
    <source>
        <dbReference type="ARBA" id="ARBA00023242"/>
    </source>
</evidence>
<name>A0A9W9H5Q7_9EURO</name>
<dbReference type="PROSITE" id="PS00463">
    <property type="entry name" value="ZN2_CY6_FUNGAL_1"/>
    <property type="match status" value="1"/>
</dbReference>
<dbReference type="PANTHER" id="PTHR43374">
    <property type="entry name" value="FLAVIN PRENYLTRANSFERASE"/>
    <property type="match status" value="1"/>
</dbReference>
<keyword evidence="1" id="KW-0479">Metal-binding</keyword>
<dbReference type="PROSITE" id="PS50048">
    <property type="entry name" value="ZN2_CY6_FUNGAL_2"/>
    <property type="match status" value="1"/>
</dbReference>
<evidence type="ECO:0000256" key="3">
    <source>
        <dbReference type="ARBA" id="ARBA00023125"/>
    </source>
</evidence>
<dbReference type="InterPro" id="IPR004507">
    <property type="entry name" value="UbiX-like"/>
</dbReference>
<dbReference type="InterPro" id="IPR001138">
    <property type="entry name" value="Zn2Cys6_DnaBD"/>
</dbReference>
<dbReference type="GO" id="GO:0008270">
    <property type="term" value="F:zinc ion binding"/>
    <property type="evidence" value="ECO:0007669"/>
    <property type="project" value="InterPro"/>
</dbReference>
<dbReference type="SMART" id="SM00906">
    <property type="entry name" value="Fungal_trans"/>
    <property type="match status" value="1"/>
</dbReference>
<accession>A0A9W9H5Q7</accession>
<evidence type="ECO:0000259" key="7">
    <source>
        <dbReference type="PROSITE" id="PS50048"/>
    </source>
</evidence>
<feature type="region of interest" description="Disordered" evidence="6">
    <location>
        <begin position="142"/>
        <end position="178"/>
    </location>
</feature>
<dbReference type="CDD" id="cd12148">
    <property type="entry name" value="fungal_TF_MHR"/>
    <property type="match status" value="1"/>
</dbReference>
<feature type="region of interest" description="Disordered" evidence="6">
    <location>
        <begin position="68"/>
        <end position="115"/>
    </location>
</feature>
<comment type="caution">
    <text evidence="8">The sequence shown here is derived from an EMBL/GenBank/DDBJ whole genome shotgun (WGS) entry which is preliminary data.</text>
</comment>
<dbReference type="GO" id="GO:0000981">
    <property type="term" value="F:DNA-binding transcription factor activity, RNA polymerase II-specific"/>
    <property type="evidence" value="ECO:0007669"/>
    <property type="project" value="InterPro"/>
</dbReference>
<feature type="compositionally biased region" description="Polar residues" evidence="6">
    <location>
        <begin position="1"/>
        <end position="13"/>
    </location>
</feature>
<dbReference type="PANTHER" id="PTHR43374:SF5">
    <property type="entry name" value="ZN(II)2CYS6 TRANSCRIPTION FACTOR (EUROFUNG)"/>
    <property type="match status" value="1"/>
</dbReference>
<reference evidence="8" key="2">
    <citation type="journal article" date="2023" name="IMA Fungus">
        <title>Comparative genomic study of the Penicillium genus elucidates a diverse pangenome and 15 lateral gene transfer events.</title>
        <authorList>
            <person name="Petersen C."/>
            <person name="Sorensen T."/>
            <person name="Nielsen M.R."/>
            <person name="Sondergaard T.E."/>
            <person name="Sorensen J.L."/>
            <person name="Fitzpatrick D.A."/>
            <person name="Frisvad J.C."/>
            <person name="Nielsen K.L."/>
        </authorList>
    </citation>
    <scope>NUCLEOTIDE SEQUENCE</scope>
    <source>
        <strain evidence="8">IBT 22155</strain>
    </source>
</reference>
<dbReference type="SMART" id="SM00066">
    <property type="entry name" value="GAL4"/>
    <property type="match status" value="1"/>
</dbReference>
<feature type="region of interest" description="Disordered" evidence="6">
    <location>
        <begin position="1"/>
        <end position="28"/>
    </location>
</feature>
<dbReference type="InterPro" id="IPR036864">
    <property type="entry name" value="Zn2-C6_fun-type_DNA-bd_sf"/>
</dbReference>